<dbReference type="AlphaFoldDB" id="A0AAE0MDA4"/>
<gene>
    <name evidence="2" type="ORF">B0H66DRAFT_471551</name>
</gene>
<keyword evidence="3" id="KW-1185">Reference proteome</keyword>
<reference evidence="2" key="2">
    <citation type="submission" date="2023-06" db="EMBL/GenBank/DDBJ databases">
        <authorList>
            <consortium name="Lawrence Berkeley National Laboratory"/>
            <person name="Haridas S."/>
            <person name="Hensen N."/>
            <person name="Bonometti L."/>
            <person name="Westerberg I."/>
            <person name="Brannstrom I.O."/>
            <person name="Guillou S."/>
            <person name="Cros-Aarteil S."/>
            <person name="Calhoun S."/>
            <person name="Kuo A."/>
            <person name="Mondo S."/>
            <person name="Pangilinan J."/>
            <person name="Riley R."/>
            <person name="Labutti K."/>
            <person name="Andreopoulos B."/>
            <person name="Lipzen A."/>
            <person name="Chen C."/>
            <person name="Yanf M."/>
            <person name="Daum C."/>
            <person name="Ng V."/>
            <person name="Clum A."/>
            <person name="Steindorff A."/>
            <person name="Ohm R."/>
            <person name="Martin F."/>
            <person name="Silar P."/>
            <person name="Natvig D."/>
            <person name="Lalanne C."/>
            <person name="Gautier V."/>
            <person name="Ament-Velasquez S.L."/>
            <person name="Kruys A."/>
            <person name="Hutchinson M.I."/>
            <person name="Powell A.J."/>
            <person name="Barry K."/>
            <person name="Miller A.N."/>
            <person name="Grigoriev I.V."/>
            <person name="Debuchy R."/>
            <person name="Gladieux P."/>
            <person name="Thoren M.H."/>
            <person name="Johannesson H."/>
        </authorList>
    </citation>
    <scope>NUCLEOTIDE SEQUENCE</scope>
    <source>
        <strain evidence="2">CBS 118394</strain>
    </source>
</reference>
<proteinExistence type="predicted"/>
<sequence>MRKNATRRSLKDRLGSYAIFTLILGGVVELGLIAFLIYFWTGTGAEPDGRRASVFWRYLVLSNYATRTVTVCALILRTAVDLQALICTGLAAALLLEGRDGVPLADAAAISVLRAVNGGPSSLMKELAWGAPLRSIPAFLSLVMFLTCSAIQFSSTLLLSDFRSASIVADPSTGHAPVLQTLPDLIRPFGVQFGGDVGIWRQTLGSFPTFAETRIYEPLADDAAAAIADTGLIKRAFPPLSLQQRQTLRRYEGAAVTHTSRVSCVRPVLRGTIRGLQTVTDGSVQIAPALSEASIQGTVSWPSQTGQHAGLEGLACAEKTFCPPVPINCALPFISPAFFFASVLEQRPATLCLFNQTGRRSFGAGSMLFLVLNTTNTREDWLRVGRGTTNGTVTLPDADAKASAGEWSELHISENVTLTATVCLTNTSLGVENVLATTTTTSPGEQALTYQVENKTWNTDEIIKMVDTTADATYTDRGILSLSNATKISDTQLDNMYRAAGINYRPNDAPAPDIASQFLFALYDSVFDPLDNFINANSSKPGNRSVYMCSQCSRISGTYFDPHPYVVILFRSVLESTGHASSALHATLFWLMQAQYYGALPGFDFGIDSQLVFSQSVSVPGQSYLGLGVVVSVTVVNVFCVAVAVLLFLRRTRYSMYGNAWHAVAQVSASLDIRPLLERATLSTDNEVAAELREAGLERTSSGLVVDDSGRAVIARRGWRKMSRYGRVPHMQQQRG</sequence>
<protein>
    <submittedName>
        <fullName evidence="2">Uncharacterized protein</fullName>
    </submittedName>
</protein>
<feature type="transmembrane region" description="Helical" evidence="1">
    <location>
        <begin position="624"/>
        <end position="649"/>
    </location>
</feature>
<dbReference type="Proteomes" id="UP001283341">
    <property type="component" value="Unassembled WGS sequence"/>
</dbReference>
<reference evidence="2" key="1">
    <citation type="journal article" date="2023" name="Mol. Phylogenet. Evol.">
        <title>Genome-scale phylogeny and comparative genomics of the fungal order Sordariales.</title>
        <authorList>
            <person name="Hensen N."/>
            <person name="Bonometti L."/>
            <person name="Westerberg I."/>
            <person name="Brannstrom I.O."/>
            <person name="Guillou S."/>
            <person name="Cros-Aarteil S."/>
            <person name="Calhoun S."/>
            <person name="Haridas S."/>
            <person name="Kuo A."/>
            <person name="Mondo S."/>
            <person name="Pangilinan J."/>
            <person name="Riley R."/>
            <person name="LaButti K."/>
            <person name="Andreopoulos B."/>
            <person name="Lipzen A."/>
            <person name="Chen C."/>
            <person name="Yan M."/>
            <person name="Daum C."/>
            <person name="Ng V."/>
            <person name="Clum A."/>
            <person name="Steindorff A."/>
            <person name="Ohm R.A."/>
            <person name="Martin F."/>
            <person name="Silar P."/>
            <person name="Natvig D.O."/>
            <person name="Lalanne C."/>
            <person name="Gautier V."/>
            <person name="Ament-Velasquez S.L."/>
            <person name="Kruys A."/>
            <person name="Hutchinson M.I."/>
            <person name="Powell A.J."/>
            <person name="Barry K."/>
            <person name="Miller A.N."/>
            <person name="Grigoriev I.V."/>
            <person name="Debuchy R."/>
            <person name="Gladieux P."/>
            <person name="Hiltunen Thoren M."/>
            <person name="Johannesson H."/>
        </authorList>
    </citation>
    <scope>NUCLEOTIDE SEQUENCE</scope>
    <source>
        <strain evidence="2">CBS 118394</strain>
    </source>
</reference>
<name>A0AAE0MDA4_9PEZI</name>
<feature type="transmembrane region" description="Helical" evidence="1">
    <location>
        <begin position="138"/>
        <end position="159"/>
    </location>
</feature>
<accession>A0AAE0MDA4</accession>
<comment type="caution">
    <text evidence="2">The sequence shown here is derived from an EMBL/GenBank/DDBJ whole genome shotgun (WGS) entry which is preliminary data.</text>
</comment>
<feature type="transmembrane region" description="Helical" evidence="1">
    <location>
        <begin position="55"/>
        <end position="76"/>
    </location>
</feature>
<feature type="transmembrane region" description="Helical" evidence="1">
    <location>
        <begin position="20"/>
        <end position="40"/>
    </location>
</feature>
<evidence type="ECO:0000313" key="3">
    <source>
        <dbReference type="Proteomes" id="UP001283341"/>
    </source>
</evidence>
<organism evidence="2 3">
    <name type="scientific">Apodospora peruviana</name>
    <dbReference type="NCBI Taxonomy" id="516989"/>
    <lineage>
        <taxon>Eukaryota</taxon>
        <taxon>Fungi</taxon>
        <taxon>Dikarya</taxon>
        <taxon>Ascomycota</taxon>
        <taxon>Pezizomycotina</taxon>
        <taxon>Sordariomycetes</taxon>
        <taxon>Sordariomycetidae</taxon>
        <taxon>Sordariales</taxon>
        <taxon>Lasiosphaeriaceae</taxon>
        <taxon>Apodospora</taxon>
    </lineage>
</organism>
<evidence type="ECO:0000313" key="2">
    <source>
        <dbReference type="EMBL" id="KAK3326839.1"/>
    </source>
</evidence>
<evidence type="ECO:0000256" key="1">
    <source>
        <dbReference type="SAM" id="Phobius"/>
    </source>
</evidence>
<keyword evidence="1" id="KW-0472">Membrane</keyword>
<dbReference type="EMBL" id="JAUEDM010000002">
    <property type="protein sequence ID" value="KAK3326839.1"/>
    <property type="molecule type" value="Genomic_DNA"/>
</dbReference>
<keyword evidence="1" id="KW-1133">Transmembrane helix</keyword>
<keyword evidence="1" id="KW-0812">Transmembrane</keyword>